<dbReference type="AlphaFoldDB" id="A0A067PA95"/>
<dbReference type="PANTHER" id="PTHR11786">
    <property type="entry name" value="N-HYDROXYARYLAMINE O-ACETYLTRANSFERASE"/>
    <property type="match status" value="1"/>
</dbReference>
<dbReference type="InterPro" id="IPR038765">
    <property type="entry name" value="Papain-like_cys_pep_sf"/>
</dbReference>
<feature type="compositionally biased region" description="Basic and acidic residues" evidence="2">
    <location>
        <begin position="191"/>
        <end position="210"/>
    </location>
</feature>
<evidence type="ECO:0000256" key="2">
    <source>
        <dbReference type="SAM" id="MobiDB-lite"/>
    </source>
</evidence>
<reference evidence="4" key="1">
    <citation type="journal article" date="2014" name="Proc. Natl. Acad. Sci. U.S.A.">
        <title>Extensive sampling of basidiomycete genomes demonstrates inadequacy of the white-rot/brown-rot paradigm for wood decay fungi.</title>
        <authorList>
            <person name="Riley R."/>
            <person name="Salamov A.A."/>
            <person name="Brown D.W."/>
            <person name="Nagy L.G."/>
            <person name="Floudas D."/>
            <person name="Held B.W."/>
            <person name="Levasseur A."/>
            <person name="Lombard V."/>
            <person name="Morin E."/>
            <person name="Otillar R."/>
            <person name="Lindquist E.A."/>
            <person name="Sun H."/>
            <person name="LaButti K.M."/>
            <person name="Schmutz J."/>
            <person name="Jabbour D."/>
            <person name="Luo H."/>
            <person name="Baker S.E."/>
            <person name="Pisabarro A.G."/>
            <person name="Walton J.D."/>
            <person name="Blanchette R.A."/>
            <person name="Henrissat B."/>
            <person name="Martin F."/>
            <person name="Cullen D."/>
            <person name="Hibbett D.S."/>
            <person name="Grigoriev I.V."/>
        </authorList>
    </citation>
    <scope>NUCLEOTIDE SEQUENCE [LARGE SCALE GENOMIC DNA]</scope>
    <source>
        <strain evidence="4">MUCL 33604</strain>
    </source>
</reference>
<dbReference type="SUPFAM" id="SSF54001">
    <property type="entry name" value="Cysteine proteinases"/>
    <property type="match status" value="1"/>
</dbReference>
<protein>
    <submittedName>
        <fullName evidence="3">Uncharacterized protein</fullName>
    </submittedName>
</protein>
<evidence type="ECO:0000313" key="3">
    <source>
        <dbReference type="EMBL" id="KDQ51843.1"/>
    </source>
</evidence>
<accession>A0A067PA95</accession>
<dbReference type="STRING" id="933084.A0A067PA95"/>
<dbReference type="InterPro" id="IPR001447">
    <property type="entry name" value="Arylamine_N-AcTrfase"/>
</dbReference>
<dbReference type="OrthoDB" id="10260017at2759"/>
<name>A0A067PA95_9AGAM</name>
<proteinExistence type="inferred from homology"/>
<evidence type="ECO:0000313" key="4">
    <source>
        <dbReference type="Proteomes" id="UP000027265"/>
    </source>
</evidence>
<dbReference type="EMBL" id="KL197744">
    <property type="protein sequence ID" value="KDQ51843.1"/>
    <property type="molecule type" value="Genomic_DNA"/>
</dbReference>
<sequence>MAATLHDNSHIEQVPSFYTPLQVTQWLDRISYPNKTPVTETEISSGTFPINLETLTTLVRVHLVAFPFENTAMHYTPDHDMDVTPEGVFDRLVSEKKGKGSYCFGQNTLLLGMLRGLGYRAYPSAGRVNKSPPYLKHPNYEPMSHMIIFVQPIVNSNQTYLVDAGFGGSGPSRPILLSDATDNVVKGTAPPEEHRLTRGPHPDCSRERPHSGSTGTCSLDWRLETRNGIKFPDWHILYAFGEAEFYQPDFESLSFSVAKRPGPGIFWQSVICIKHFWVSSEDGGRKEDGCLGKYVMFGGKVKREIGGEEEAIIDELKDEAERIQVLRETFGLQLEDGVESHIEGRDAALKSKK</sequence>
<dbReference type="InParanoid" id="A0A067PA95"/>
<dbReference type="InterPro" id="IPR053710">
    <property type="entry name" value="Arylamine_NAT_domain_sf"/>
</dbReference>
<dbReference type="PANTHER" id="PTHR11786:SF0">
    <property type="entry name" value="ARYLAMINE N-ACETYLTRANSFERASE 4-RELATED"/>
    <property type="match status" value="1"/>
</dbReference>
<organism evidence="3 4">
    <name type="scientific">Jaapia argillacea MUCL 33604</name>
    <dbReference type="NCBI Taxonomy" id="933084"/>
    <lineage>
        <taxon>Eukaryota</taxon>
        <taxon>Fungi</taxon>
        <taxon>Dikarya</taxon>
        <taxon>Basidiomycota</taxon>
        <taxon>Agaricomycotina</taxon>
        <taxon>Agaricomycetes</taxon>
        <taxon>Agaricomycetidae</taxon>
        <taxon>Jaapiales</taxon>
        <taxon>Jaapiaceae</taxon>
        <taxon>Jaapia</taxon>
    </lineage>
</organism>
<comment type="similarity">
    <text evidence="1">Belongs to the arylamine N-acetyltransferase family.</text>
</comment>
<dbReference type="HOGENOM" id="CLU_049918_2_1_1"/>
<keyword evidence="4" id="KW-1185">Reference proteome</keyword>
<dbReference type="Pfam" id="PF00797">
    <property type="entry name" value="Acetyltransf_2"/>
    <property type="match status" value="1"/>
</dbReference>
<dbReference type="Gene3D" id="3.30.2140.20">
    <property type="match status" value="1"/>
</dbReference>
<gene>
    <name evidence="3" type="ORF">JAAARDRAFT_40667</name>
</gene>
<dbReference type="Proteomes" id="UP000027265">
    <property type="component" value="Unassembled WGS sequence"/>
</dbReference>
<feature type="region of interest" description="Disordered" evidence="2">
    <location>
        <begin position="186"/>
        <end position="212"/>
    </location>
</feature>
<dbReference type="GO" id="GO:0016407">
    <property type="term" value="F:acetyltransferase activity"/>
    <property type="evidence" value="ECO:0007669"/>
    <property type="project" value="InterPro"/>
</dbReference>
<evidence type="ECO:0000256" key="1">
    <source>
        <dbReference type="ARBA" id="ARBA00006547"/>
    </source>
</evidence>